<evidence type="ECO:0000259" key="2">
    <source>
        <dbReference type="Pfam" id="PF13273"/>
    </source>
</evidence>
<name>V9W7H5_9BACL</name>
<feature type="transmembrane region" description="Helical" evidence="1">
    <location>
        <begin position="73"/>
        <end position="101"/>
    </location>
</feature>
<accession>V9W7H5</accession>
<organism evidence="3 4">
    <name type="scientific">Paenibacillus larvae subsp. larvae DSM 25430</name>
    <dbReference type="NCBI Taxonomy" id="697284"/>
    <lineage>
        <taxon>Bacteria</taxon>
        <taxon>Bacillati</taxon>
        <taxon>Bacillota</taxon>
        <taxon>Bacilli</taxon>
        <taxon>Bacillales</taxon>
        <taxon>Paenibacillaceae</taxon>
        <taxon>Paenibacillus</taxon>
    </lineage>
</organism>
<dbReference type="EMBL" id="CP003355">
    <property type="protein sequence ID" value="AHD05864.1"/>
    <property type="molecule type" value="Genomic_DNA"/>
</dbReference>
<feature type="transmembrane region" description="Helical" evidence="1">
    <location>
        <begin position="7"/>
        <end position="28"/>
    </location>
</feature>
<protein>
    <recommendedName>
        <fullName evidence="2">DUF4064 domain-containing protein</fullName>
    </recommendedName>
</protein>
<gene>
    <name evidence="3" type="ORF">ERIC2_c20730</name>
</gene>
<keyword evidence="1" id="KW-1133">Transmembrane helix</keyword>
<dbReference type="AlphaFoldDB" id="V9W7H5"/>
<dbReference type="Pfam" id="PF13273">
    <property type="entry name" value="DUF4064"/>
    <property type="match status" value="1"/>
</dbReference>
<evidence type="ECO:0000313" key="3">
    <source>
        <dbReference type="EMBL" id="AHD05864.1"/>
    </source>
</evidence>
<keyword evidence="1" id="KW-0812">Transmembrane</keyword>
<keyword evidence="1" id="KW-0472">Membrane</keyword>
<dbReference type="eggNOG" id="ENOG5032VSE">
    <property type="taxonomic scope" value="Bacteria"/>
</dbReference>
<dbReference type="HOGENOM" id="CLU_134233_1_0_9"/>
<evidence type="ECO:0000313" key="4">
    <source>
        <dbReference type="Proteomes" id="UP000029431"/>
    </source>
</evidence>
<keyword evidence="4" id="KW-1185">Reference proteome</keyword>
<feature type="transmembrane region" description="Helical" evidence="1">
    <location>
        <begin position="40"/>
        <end position="61"/>
    </location>
</feature>
<evidence type="ECO:0000256" key="1">
    <source>
        <dbReference type="SAM" id="Phobius"/>
    </source>
</evidence>
<sequence length="115" mass="11871">MGRSDMFVMSLLGGIFGILSGVWTFYVGEVSYNVGLIDDSLTLMGMGAVLCGALGIAAAAVSKANPRVAGVMCVYAGIGGLFCTGMLFALPAALLIVTAFWGVCHKEKSLEGDVR</sequence>
<feature type="domain" description="DUF4064" evidence="2">
    <location>
        <begin position="7"/>
        <end position="83"/>
    </location>
</feature>
<dbReference type="KEGG" id="plv:ERIC2_c20730"/>
<proteinExistence type="predicted"/>
<reference evidence="3 4" key="1">
    <citation type="journal article" date="2014" name="PLoS ONE">
        <title>How to Kill the Honey Bee Larva: Genomic Potential and Virulence Mechanisms of Paenibacillus larvae.</title>
        <authorList>
            <person name="Djukic M."/>
            <person name="Brzuszkiewicz E."/>
            <person name="Funfhaus A."/>
            <person name="Voss J."/>
            <person name="Gollnow K."/>
            <person name="Poppinga L."/>
            <person name="Liesegang H."/>
            <person name="Garcia-Gonzalez E."/>
            <person name="Genersch E."/>
            <person name="Daniel R."/>
        </authorList>
    </citation>
    <scope>NUCLEOTIDE SEQUENCE [LARGE SCALE GENOMIC DNA]</scope>
    <source>
        <strain evidence="3 4">DSM 25430</strain>
    </source>
</reference>
<dbReference type="InterPro" id="IPR025273">
    <property type="entry name" value="DUF4064"/>
</dbReference>
<dbReference type="Proteomes" id="UP000029431">
    <property type="component" value="Chromosome"/>
</dbReference>